<evidence type="ECO:0000313" key="1">
    <source>
        <dbReference type="EMBL" id="CUS32491.1"/>
    </source>
</evidence>
<dbReference type="RefSeq" id="WP_176697812.1">
    <property type="nucleotide sequence ID" value="NZ_CZQA01000001.1"/>
</dbReference>
<reference evidence="1 2" key="1">
    <citation type="submission" date="2015-10" db="EMBL/GenBank/DDBJ databases">
        <authorList>
            <person name="Gilbert D.G."/>
        </authorList>
    </citation>
    <scope>NUCLEOTIDE SEQUENCE [LARGE SCALE GENOMIC DNA]</scope>
    <source>
        <strain evidence="1">COMA1</strain>
    </source>
</reference>
<organism evidence="1 2">
    <name type="scientific">Candidatus Nitrospira nitrosa</name>
    <dbReference type="NCBI Taxonomy" id="1742972"/>
    <lineage>
        <taxon>Bacteria</taxon>
        <taxon>Pseudomonadati</taxon>
        <taxon>Nitrospirota</taxon>
        <taxon>Nitrospiria</taxon>
        <taxon>Nitrospirales</taxon>
        <taxon>Nitrospiraceae</taxon>
        <taxon>Nitrospira</taxon>
    </lineage>
</organism>
<dbReference type="AlphaFoldDB" id="A0A0S4L9D1"/>
<dbReference type="EMBL" id="CZQA01000001">
    <property type="protein sequence ID" value="CUS32491.1"/>
    <property type="molecule type" value="Genomic_DNA"/>
</dbReference>
<evidence type="ECO:0000313" key="2">
    <source>
        <dbReference type="Proteomes" id="UP000199032"/>
    </source>
</evidence>
<name>A0A0S4L9D1_9BACT</name>
<dbReference type="Proteomes" id="UP000199032">
    <property type="component" value="Unassembled WGS sequence"/>
</dbReference>
<proteinExistence type="predicted"/>
<protein>
    <submittedName>
        <fullName evidence="1">Uncharacterized protein</fullName>
    </submittedName>
</protein>
<sequence length="49" mass="5291">MGHYEYSPSEIMESVTDTIAHLTTVIGCQQDSASPIEHAISEQGIAGER</sequence>
<dbReference type="STRING" id="1742972.COMA1_10652"/>
<accession>A0A0S4L9D1</accession>
<keyword evidence="2" id="KW-1185">Reference proteome</keyword>
<gene>
    <name evidence="1" type="ORF">COMA1_10652</name>
</gene>